<dbReference type="RefSeq" id="WP_006103250.1">
    <property type="nucleotide sequence ID" value="NZ_DS989857.1"/>
</dbReference>
<reference evidence="1 2" key="1">
    <citation type="submission" date="2008-07" db="EMBL/GenBank/DDBJ databases">
        <authorList>
            <person name="Tandeau de Marsac N."/>
            <person name="Ferriera S."/>
            <person name="Johnson J."/>
            <person name="Kravitz S."/>
            <person name="Beeson K."/>
            <person name="Sutton G."/>
            <person name="Rogers Y.-H."/>
            <person name="Friedman R."/>
            <person name="Frazier M."/>
            <person name="Venter J.C."/>
        </authorList>
    </citation>
    <scope>NUCLEOTIDE SEQUENCE [LARGE SCALE GENOMIC DNA]</scope>
    <source>
        <strain evidence="1 2">PCC 7420</strain>
    </source>
</reference>
<sequence length="154" mass="16992">MATTTALQDAPDVSADNYLVVGLATCFLKQEGEVEEVKILEPIPSAALEAVLKGIPTSYSMAHGTTLGEVISGDTPEKPPEFPAEAHFCDDFIARAIAAARTYKTRPEAQAHIPPGTTRDDFNYSIERKRVLNQIRVVRKEDDVKQHEYTHKVL</sequence>
<dbReference type="EMBL" id="DS989857">
    <property type="protein sequence ID" value="EDX73549.1"/>
    <property type="molecule type" value="Genomic_DNA"/>
</dbReference>
<evidence type="ECO:0000313" key="2">
    <source>
        <dbReference type="Proteomes" id="UP000003835"/>
    </source>
</evidence>
<name>B4VX59_9CYAN</name>
<keyword evidence="2" id="KW-1185">Reference proteome</keyword>
<accession>B4VX59</accession>
<proteinExistence type="predicted"/>
<dbReference type="STRING" id="118168.MC7420_3723"/>
<protein>
    <submittedName>
        <fullName evidence="1">Uncharacterized protein</fullName>
    </submittedName>
</protein>
<dbReference type="OrthoDB" id="557974at2"/>
<dbReference type="HOGENOM" id="CLU_1702265_0_0_3"/>
<dbReference type="Proteomes" id="UP000003835">
    <property type="component" value="Unassembled WGS sequence"/>
</dbReference>
<organism evidence="1 2">
    <name type="scientific">Coleofasciculus chthonoplastes PCC 7420</name>
    <dbReference type="NCBI Taxonomy" id="118168"/>
    <lineage>
        <taxon>Bacteria</taxon>
        <taxon>Bacillati</taxon>
        <taxon>Cyanobacteriota</taxon>
        <taxon>Cyanophyceae</taxon>
        <taxon>Coleofasciculales</taxon>
        <taxon>Coleofasciculaceae</taxon>
        <taxon>Coleofasciculus</taxon>
    </lineage>
</organism>
<gene>
    <name evidence="1" type="ORF">MC7420_3723</name>
</gene>
<evidence type="ECO:0000313" key="1">
    <source>
        <dbReference type="EMBL" id="EDX73549.1"/>
    </source>
</evidence>
<dbReference type="AlphaFoldDB" id="B4VX59"/>
<dbReference type="eggNOG" id="ENOG50306UD">
    <property type="taxonomic scope" value="Bacteria"/>
</dbReference>